<proteinExistence type="inferred from homology"/>
<dbReference type="InterPro" id="IPR000836">
    <property type="entry name" value="PRTase_dom"/>
</dbReference>
<dbReference type="EMBL" id="OX336137">
    <property type="protein sequence ID" value="CAI2717355.1"/>
    <property type="molecule type" value="Genomic_DNA"/>
</dbReference>
<keyword evidence="6 7" id="KW-0315">Glutamine amidotransferase</keyword>
<evidence type="ECO:0000256" key="6">
    <source>
        <dbReference type="ARBA" id="ARBA00022962"/>
    </source>
</evidence>
<evidence type="ECO:0000313" key="11">
    <source>
        <dbReference type="Proteomes" id="UP001157733"/>
    </source>
</evidence>
<dbReference type="CDD" id="cd00715">
    <property type="entry name" value="GPATase_N"/>
    <property type="match status" value="1"/>
</dbReference>
<evidence type="ECO:0000256" key="4">
    <source>
        <dbReference type="ARBA" id="ARBA00022679"/>
    </source>
</evidence>
<keyword evidence="4 7" id="KW-0808">Transferase</keyword>
<dbReference type="SUPFAM" id="SSF56235">
    <property type="entry name" value="N-terminal nucleophile aminohydrolases (Ntn hydrolases)"/>
    <property type="match status" value="1"/>
</dbReference>
<feature type="binding site" evidence="7">
    <location>
        <position position="358"/>
    </location>
    <ligand>
        <name>Mg(2+)</name>
        <dbReference type="ChEBI" id="CHEBI:18420"/>
    </ligand>
</feature>
<dbReference type="SUPFAM" id="SSF53271">
    <property type="entry name" value="PRTase-like"/>
    <property type="match status" value="1"/>
</dbReference>
<feature type="domain" description="Glutamine amidotransferase type-2" evidence="9">
    <location>
        <begin position="15"/>
        <end position="233"/>
    </location>
</feature>
<keyword evidence="7" id="KW-0479">Metal-binding</keyword>
<evidence type="ECO:0000256" key="1">
    <source>
        <dbReference type="ARBA" id="ARBA00005209"/>
    </source>
</evidence>
<evidence type="ECO:0000256" key="8">
    <source>
        <dbReference type="PIRNR" id="PIRNR000485"/>
    </source>
</evidence>
<name>A0ABN8VU10_9BACT</name>
<comment type="cofactor">
    <cofactor evidence="7">
        <name>[4Fe-4S] cluster</name>
        <dbReference type="ChEBI" id="CHEBI:49883"/>
    </cofactor>
    <text evidence="7">Binds 1 [4Fe-4S] cluster per subunit.</text>
</comment>
<feature type="active site" description="Nucleophile" evidence="7">
    <location>
        <position position="15"/>
    </location>
</feature>
<evidence type="ECO:0000259" key="9">
    <source>
        <dbReference type="PROSITE" id="PS51278"/>
    </source>
</evidence>
<sequence>MPIEFPANDKFHDECGVVAVYGHAEAANLAYLGLYALQHRGQESAGIATSDRGKMYVELGMGLVADIFTSQRIKKLPGNMSVGHNRYSTAGESQIVNAQPCVINYAKGSLALAHNGNLVNADEIREVLVEAGAIFQSTNDSEVIVHLIAHSHGDSFVDRVIEALSAVQGAYSLALMTEHEIVVARDPHGFRPLCLGQLDGAYVVASESCVMDLIEAEYLREVEPGEVLLINEQGLQSFFPFRKQETRRCIFEHIYFARPDSRIFGEYTYSVRKRMGKALARQSPVEADIVVPVPDSGNLSALGYSEESGIAFEMALIRNHYVGRTFIEPQSPIRHFGVKVKLNAVKELIDGKRVIIIDDSIVRGTTSRKIVKMVREAGAKEVHVRISSPPTLFPCFYGIDTPNREELIASRHNLEETRRFITADTLEYLHMEDMLEVMGEDKGKFCSACFDGNYPVDIDGRGHQPIQLQLFGSETPEA</sequence>
<dbReference type="Gene3D" id="3.60.20.10">
    <property type="entry name" value="Glutamine Phosphoribosylpyrophosphate, subunit 1, domain 1"/>
    <property type="match status" value="1"/>
</dbReference>
<dbReference type="PROSITE" id="PS51278">
    <property type="entry name" value="GATASE_TYPE_2"/>
    <property type="match status" value="1"/>
</dbReference>
<comment type="similarity">
    <text evidence="2 7 8">In the C-terminal section; belongs to the purine/pyrimidine phosphoribosyltransferase family.</text>
</comment>
<dbReference type="EC" id="2.4.2.14" evidence="7"/>
<feature type="binding site" evidence="7">
    <location>
        <position position="359"/>
    </location>
    <ligand>
        <name>Mg(2+)</name>
        <dbReference type="ChEBI" id="CHEBI:18420"/>
    </ligand>
</feature>
<evidence type="ECO:0000313" key="10">
    <source>
        <dbReference type="EMBL" id="CAI2717355.1"/>
    </source>
</evidence>
<dbReference type="CDD" id="cd06223">
    <property type="entry name" value="PRTases_typeI"/>
    <property type="match status" value="1"/>
</dbReference>
<dbReference type="PANTHER" id="PTHR11907">
    <property type="entry name" value="AMIDOPHOSPHORIBOSYLTRANSFERASE"/>
    <property type="match status" value="1"/>
</dbReference>
<gene>
    <name evidence="7 10" type="primary">purF</name>
    <name evidence="10" type="ORF">NSPWAT_0496</name>
</gene>
<evidence type="ECO:0000256" key="3">
    <source>
        <dbReference type="ARBA" id="ARBA00022676"/>
    </source>
</evidence>
<evidence type="ECO:0000256" key="2">
    <source>
        <dbReference type="ARBA" id="ARBA00010138"/>
    </source>
</evidence>
<dbReference type="InterPro" id="IPR035584">
    <property type="entry name" value="PurF_N"/>
</dbReference>
<dbReference type="PIRSF" id="PIRSF000485">
    <property type="entry name" value="Amd_phspho_trans"/>
    <property type="match status" value="1"/>
</dbReference>
<comment type="pathway">
    <text evidence="1 7 8">Purine metabolism; IMP biosynthesis via de novo pathway; N(1)-(5-phospho-D-ribosyl)glycinamide from 5-phospho-alpha-D-ribose 1-diphosphate: step 1/2.</text>
</comment>
<keyword evidence="7" id="KW-0460">Magnesium</keyword>
<comment type="function">
    <text evidence="7">Catalyzes the formation of phosphoribosylamine from phosphoribosylpyrophosphate (PRPP) and glutamine.</text>
</comment>
<reference evidence="10 11" key="1">
    <citation type="submission" date="2022-09" db="EMBL/GenBank/DDBJ databases">
        <authorList>
            <person name="Kop L."/>
        </authorList>
    </citation>
    <scope>NUCLEOTIDE SEQUENCE [LARGE SCALE GENOMIC DNA]</scope>
    <source>
        <strain evidence="10 11">347</strain>
    </source>
</reference>
<dbReference type="InterPro" id="IPR029057">
    <property type="entry name" value="PRTase-like"/>
</dbReference>
<feature type="binding site" evidence="7">
    <location>
        <position position="249"/>
    </location>
    <ligand>
        <name>[4Fe-4S] cluster</name>
        <dbReference type="ChEBI" id="CHEBI:49883"/>
    </ligand>
</feature>
<feature type="binding site" evidence="7">
    <location>
        <position position="395"/>
    </location>
    <ligand>
        <name>[4Fe-4S] cluster</name>
        <dbReference type="ChEBI" id="CHEBI:49883"/>
    </ligand>
</feature>
<keyword evidence="5 7" id="KW-0658">Purine biosynthesis</keyword>
<dbReference type="NCBIfam" id="TIGR01134">
    <property type="entry name" value="purF"/>
    <property type="match status" value="1"/>
</dbReference>
<dbReference type="HAMAP" id="MF_01931">
    <property type="entry name" value="PurF"/>
    <property type="match status" value="1"/>
</dbReference>
<keyword evidence="11" id="KW-1185">Reference proteome</keyword>
<dbReference type="InterPro" id="IPR005854">
    <property type="entry name" value="PurF"/>
</dbReference>
<keyword evidence="3 7" id="KW-0328">Glycosyltransferase</keyword>
<evidence type="ECO:0000256" key="7">
    <source>
        <dbReference type="HAMAP-Rule" id="MF_01931"/>
    </source>
</evidence>
<feature type="binding site" evidence="7">
    <location>
        <position position="296"/>
    </location>
    <ligand>
        <name>Mg(2+)</name>
        <dbReference type="ChEBI" id="CHEBI:18420"/>
    </ligand>
</feature>
<accession>A0ABN8VU10</accession>
<dbReference type="Gene3D" id="3.40.50.2020">
    <property type="match status" value="1"/>
</dbReference>
<dbReference type="InterPro" id="IPR017932">
    <property type="entry name" value="GATase_2_dom"/>
</dbReference>
<keyword evidence="7" id="KW-0408">Iron</keyword>
<organism evidence="10 11">
    <name type="scientific">Nitrospina watsonii</name>
    <dbReference type="NCBI Taxonomy" id="1323948"/>
    <lineage>
        <taxon>Bacteria</taxon>
        <taxon>Pseudomonadati</taxon>
        <taxon>Nitrospinota/Tectimicrobiota group</taxon>
        <taxon>Nitrospinota</taxon>
        <taxon>Nitrospinia</taxon>
        <taxon>Nitrospinales</taxon>
        <taxon>Nitrospinaceae</taxon>
        <taxon>Nitrospina</taxon>
    </lineage>
</organism>
<dbReference type="Pfam" id="PF13522">
    <property type="entry name" value="GATase_6"/>
    <property type="match status" value="1"/>
</dbReference>
<protein>
    <recommendedName>
        <fullName evidence="7">Amidophosphoribosyltransferase</fullName>
        <shortName evidence="7">ATase</shortName>
        <ecNumber evidence="7">2.4.2.14</ecNumber>
    </recommendedName>
    <alternativeName>
        <fullName evidence="7">Glutamine phosphoribosylpyrophosphate amidotransferase</fullName>
        <shortName evidence="7">GPATase</shortName>
    </alternativeName>
</protein>
<dbReference type="Proteomes" id="UP001157733">
    <property type="component" value="Chromosome"/>
</dbReference>
<dbReference type="InterPro" id="IPR029055">
    <property type="entry name" value="Ntn_hydrolases_N"/>
</dbReference>
<dbReference type="RefSeq" id="WP_282010300.1">
    <property type="nucleotide sequence ID" value="NZ_OX336137.1"/>
</dbReference>
<feature type="binding site" evidence="7">
    <location>
        <position position="446"/>
    </location>
    <ligand>
        <name>[4Fe-4S] cluster</name>
        <dbReference type="ChEBI" id="CHEBI:49883"/>
    </ligand>
</feature>
<comment type="cofactor">
    <cofactor evidence="7">
        <name>Mg(2+)</name>
        <dbReference type="ChEBI" id="CHEBI:18420"/>
    </cofactor>
    <text evidence="7">Binds 1 Mg(2+) ion per subunit.</text>
</comment>
<keyword evidence="7" id="KW-0004">4Fe-4S</keyword>
<comment type="catalytic activity">
    <reaction evidence="7 8">
        <text>5-phospho-beta-D-ribosylamine + L-glutamate + diphosphate = 5-phospho-alpha-D-ribose 1-diphosphate + L-glutamine + H2O</text>
        <dbReference type="Rhea" id="RHEA:14905"/>
        <dbReference type="ChEBI" id="CHEBI:15377"/>
        <dbReference type="ChEBI" id="CHEBI:29985"/>
        <dbReference type="ChEBI" id="CHEBI:33019"/>
        <dbReference type="ChEBI" id="CHEBI:58017"/>
        <dbReference type="ChEBI" id="CHEBI:58359"/>
        <dbReference type="ChEBI" id="CHEBI:58681"/>
        <dbReference type="EC" id="2.4.2.14"/>
    </reaction>
</comment>
<dbReference type="GO" id="GO:0004044">
    <property type="term" value="F:amidophosphoribosyltransferase activity"/>
    <property type="evidence" value="ECO:0007669"/>
    <property type="project" value="UniProtKB-EC"/>
</dbReference>
<evidence type="ECO:0000256" key="5">
    <source>
        <dbReference type="ARBA" id="ARBA00022755"/>
    </source>
</evidence>
<feature type="binding site" evidence="7">
    <location>
        <position position="449"/>
    </location>
    <ligand>
        <name>[4Fe-4S] cluster</name>
        <dbReference type="ChEBI" id="CHEBI:49883"/>
    </ligand>
</feature>
<keyword evidence="7" id="KW-0411">Iron-sulfur</keyword>